<accession>A0AAE6I6Y3</accession>
<evidence type="ECO:0000256" key="1">
    <source>
        <dbReference type="SAM" id="MobiDB-lite"/>
    </source>
</evidence>
<evidence type="ECO:0008006" key="5">
    <source>
        <dbReference type="Google" id="ProtNLM"/>
    </source>
</evidence>
<dbReference type="EMBL" id="CP022405">
    <property type="protein sequence ID" value="QDY32644.1"/>
    <property type="molecule type" value="Genomic_DNA"/>
</dbReference>
<dbReference type="Pfam" id="PF14853">
    <property type="entry name" value="Fis1_TPR_C"/>
    <property type="match status" value="1"/>
</dbReference>
<dbReference type="SUPFAM" id="SSF48452">
    <property type="entry name" value="TPR-like"/>
    <property type="match status" value="1"/>
</dbReference>
<name>A0AAE6I6Y3_CLOSG</name>
<organism evidence="3 4">
    <name type="scientific">Clostridium sporogenes</name>
    <dbReference type="NCBI Taxonomy" id="1509"/>
    <lineage>
        <taxon>Bacteria</taxon>
        <taxon>Bacillati</taxon>
        <taxon>Bacillota</taxon>
        <taxon>Clostridia</taxon>
        <taxon>Eubacteriales</taxon>
        <taxon>Clostridiaceae</taxon>
        <taxon>Clostridium</taxon>
    </lineage>
</organism>
<evidence type="ECO:0000256" key="2">
    <source>
        <dbReference type="SAM" id="Phobius"/>
    </source>
</evidence>
<protein>
    <recommendedName>
        <fullName evidence="5">Tetratricopeptide repeat protein</fullName>
    </recommendedName>
</protein>
<keyword evidence="2" id="KW-0472">Membrane</keyword>
<dbReference type="Gene3D" id="1.25.40.10">
    <property type="entry name" value="Tetratricopeptide repeat domain"/>
    <property type="match status" value="1"/>
</dbReference>
<evidence type="ECO:0000313" key="3">
    <source>
        <dbReference type="EMBL" id="QDY32644.1"/>
    </source>
</evidence>
<keyword evidence="2" id="KW-1133">Transmembrane helix</keyword>
<gene>
    <name evidence="3" type="ORF">CGS26_09860</name>
</gene>
<feature type="region of interest" description="Disordered" evidence="1">
    <location>
        <begin position="182"/>
        <end position="204"/>
    </location>
</feature>
<sequence length="282" mass="32346">MDKTKKTLIGIGLIIILIILGYKYYNFNQYKKAISNAEVAMDNLEYDNAIVLFNKSLKYKRNDSVNNKIKLAKELQVDKQSYNKGINLMKSKKYNEAISSFKIVGKKSEKLYSMAQNKIKESNNILTNEKIKLVKENIKNKEYEEANKSLDEILKIDNSNKDAKNLKKVVAVRIKEIEEIKEDDEQRREEEQKGKINEANKDKVNKNDDFTSEMAIKLLQKAANCENNPDVIASTSDIKYKNGKKYIFVMLKSKKLVESGGTGTIECGYIAKDGSRCIYTDF</sequence>
<dbReference type="AlphaFoldDB" id="A0AAE6I6Y3"/>
<evidence type="ECO:0000313" key="4">
    <source>
        <dbReference type="Proteomes" id="UP000962161"/>
    </source>
</evidence>
<feature type="transmembrane region" description="Helical" evidence="2">
    <location>
        <begin position="7"/>
        <end position="25"/>
    </location>
</feature>
<keyword evidence="2" id="KW-0812">Transmembrane</keyword>
<proteinExistence type="predicted"/>
<dbReference type="Proteomes" id="UP000962161">
    <property type="component" value="Chromosome"/>
</dbReference>
<dbReference type="InterPro" id="IPR011990">
    <property type="entry name" value="TPR-like_helical_dom_sf"/>
</dbReference>
<dbReference type="RefSeq" id="WP_061329853.1">
    <property type="nucleotide sequence ID" value="NZ_CP022405.1"/>
</dbReference>
<dbReference type="InterPro" id="IPR028061">
    <property type="entry name" value="Fis1_TPR_C"/>
</dbReference>
<reference evidence="3" key="1">
    <citation type="submission" date="2017-07" db="EMBL/GenBank/DDBJ databases">
        <title>Genome sequencing of BoNT-producing clostridia.</title>
        <authorList>
            <person name="Williamson C."/>
        </authorList>
    </citation>
    <scope>NUCLEOTIDE SEQUENCE</scope>
    <source>
        <strain evidence="3">AM553</strain>
    </source>
</reference>